<dbReference type="InterPro" id="IPR005872">
    <property type="entry name" value="SUI1_arc_bac"/>
</dbReference>
<organism evidence="5 6">
    <name type="scientific">Marinigracilibium pacificum</name>
    <dbReference type="NCBI Taxonomy" id="2729599"/>
    <lineage>
        <taxon>Bacteria</taxon>
        <taxon>Pseudomonadati</taxon>
        <taxon>Bacteroidota</taxon>
        <taxon>Cytophagia</taxon>
        <taxon>Cytophagales</taxon>
        <taxon>Flammeovirgaceae</taxon>
        <taxon>Marinigracilibium</taxon>
    </lineage>
</organism>
<dbReference type="PANTHER" id="PTHR12789">
    <property type="entry name" value="DENSITY-REGULATED PROTEIN HOMOLOG"/>
    <property type="match status" value="1"/>
</dbReference>
<dbReference type="InterPro" id="IPR001950">
    <property type="entry name" value="SUI1"/>
</dbReference>
<dbReference type="AlphaFoldDB" id="A0A848J0D1"/>
<evidence type="ECO:0000256" key="2">
    <source>
        <dbReference type="ARBA" id="ARBA00022845"/>
    </source>
</evidence>
<dbReference type="Gene3D" id="3.30.780.10">
    <property type="entry name" value="SUI1-like domain"/>
    <property type="match status" value="1"/>
</dbReference>
<dbReference type="PANTHER" id="PTHR12789:SF0">
    <property type="entry name" value="DENSITY-REGULATED PROTEIN"/>
    <property type="match status" value="1"/>
</dbReference>
<feature type="domain" description="SUI1" evidence="4">
    <location>
        <begin position="43"/>
        <end position="109"/>
    </location>
</feature>
<keyword evidence="2" id="KW-0810">Translation regulation</keyword>
<sequence>MARQKKNKFKDRDGIVFSTSDDFEYSYNDDSEEETLDPQDQDLRIWLDRKGGGKIATVIKGFIGSDDDLKTLGKELKSKCGVGGTAKSGEIIIQGDNRDKVLDYLTSKGYRAKKAGG</sequence>
<keyword evidence="3" id="KW-0648">Protein biosynthesis</keyword>
<comment type="similarity">
    <text evidence="1">Belongs to the SUI1 family.</text>
</comment>
<dbReference type="Proteomes" id="UP000559010">
    <property type="component" value="Unassembled WGS sequence"/>
</dbReference>
<dbReference type="SUPFAM" id="SSF55159">
    <property type="entry name" value="eIF1-like"/>
    <property type="match status" value="1"/>
</dbReference>
<dbReference type="CDD" id="cd11567">
    <property type="entry name" value="YciH_like"/>
    <property type="match status" value="1"/>
</dbReference>
<dbReference type="Pfam" id="PF01253">
    <property type="entry name" value="SUI1"/>
    <property type="match status" value="1"/>
</dbReference>
<dbReference type="GO" id="GO:0006417">
    <property type="term" value="P:regulation of translation"/>
    <property type="evidence" value="ECO:0007669"/>
    <property type="project" value="UniProtKB-KW"/>
</dbReference>
<dbReference type="InterPro" id="IPR036877">
    <property type="entry name" value="SUI1_dom_sf"/>
</dbReference>
<name>A0A848J0D1_9BACT</name>
<proteinExistence type="inferred from homology"/>
<dbReference type="RefSeq" id="WP_169684603.1">
    <property type="nucleotide sequence ID" value="NZ_JABBNU010000011.1"/>
</dbReference>
<dbReference type="GO" id="GO:0002188">
    <property type="term" value="P:translation reinitiation"/>
    <property type="evidence" value="ECO:0007669"/>
    <property type="project" value="TreeGrafter"/>
</dbReference>
<gene>
    <name evidence="5" type="ORF">HH304_17675</name>
</gene>
<accession>A0A848J0D1</accession>
<dbReference type="GO" id="GO:0003743">
    <property type="term" value="F:translation initiation factor activity"/>
    <property type="evidence" value="ECO:0007669"/>
    <property type="project" value="UniProtKB-KW"/>
</dbReference>
<comment type="caution">
    <text evidence="5">The sequence shown here is derived from an EMBL/GenBank/DDBJ whole genome shotgun (WGS) entry which is preliminary data.</text>
</comment>
<dbReference type="PIRSF" id="PIRSF037511">
    <property type="entry name" value="Transl_init_SUI1_pro"/>
    <property type="match status" value="1"/>
</dbReference>
<protein>
    <submittedName>
        <fullName evidence="5">Translation initiation factor</fullName>
    </submittedName>
</protein>
<dbReference type="PROSITE" id="PS50296">
    <property type="entry name" value="SUI1"/>
    <property type="match status" value="1"/>
</dbReference>
<dbReference type="GO" id="GO:0001731">
    <property type="term" value="P:formation of translation preinitiation complex"/>
    <property type="evidence" value="ECO:0007669"/>
    <property type="project" value="TreeGrafter"/>
</dbReference>
<evidence type="ECO:0000256" key="3">
    <source>
        <dbReference type="ARBA" id="ARBA00022917"/>
    </source>
</evidence>
<evidence type="ECO:0000259" key="4">
    <source>
        <dbReference type="PROSITE" id="PS50296"/>
    </source>
</evidence>
<keyword evidence="5" id="KW-0396">Initiation factor</keyword>
<evidence type="ECO:0000313" key="6">
    <source>
        <dbReference type="Proteomes" id="UP000559010"/>
    </source>
</evidence>
<dbReference type="InterPro" id="IPR050318">
    <property type="entry name" value="DENR/SUI1_TIF"/>
</dbReference>
<reference evidence="5 6" key="1">
    <citation type="submission" date="2020-04" db="EMBL/GenBank/DDBJ databases">
        <title>Flammeovirgaceae bacterium KN852 isolated from deep sea.</title>
        <authorList>
            <person name="Zhang D.-C."/>
        </authorList>
    </citation>
    <scope>NUCLEOTIDE SEQUENCE [LARGE SCALE GENOMIC DNA]</scope>
    <source>
        <strain evidence="5 6">KN852</strain>
    </source>
</reference>
<evidence type="ECO:0000256" key="1">
    <source>
        <dbReference type="ARBA" id="ARBA00005422"/>
    </source>
</evidence>
<dbReference type="GO" id="GO:0003729">
    <property type="term" value="F:mRNA binding"/>
    <property type="evidence" value="ECO:0007669"/>
    <property type="project" value="TreeGrafter"/>
</dbReference>
<evidence type="ECO:0000313" key="5">
    <source>
        <dbReference type="EMBL" id="NMM50243.1"/>
    </source>
</evidence>
<dbReference type="EMBL" id="JABBNU010000011">
    <property type="protein sequence ID" value="NMM50243.1"/>
    <property type="molecule type" value="Genomic_DNA"/>
</dbReference>
<keyword evidence="6" id="KW-1185">Reference proteome</keyword>